<dbReference type="EMBL" id="LAZR01052175">
    <property type="protein sequence ID" value="KKK83537.1"/>
    <property type="molecule type" value="Genomic_DNA"/>
</dbReference>
<gene>
    <name evidence="1" type="ORF">LCGC14_2792360</name>
</gene>
<sequence>MAAGLRSVAKRIIDFIVYELERKLETTTITGSPLKAARPMSYPLIWVRRGTETTFDTEHGSSAIMDLNVILDIKVQDSNEPETALENMIQSVDNVILNDVRQNDQAIGTWLIGIEEPDYYDKFAITTITYNVRYQYVFGSR</sequence>
<evidence type="ECO:0000313" key="1">
    <source>
        <dbReference type="EMBL" id="KKK83537.1"/>
    </source>
</evidence>
<protein>
    <submittedName>
        <fullName evidence="1">Uncharacterized protein</fullName>
    </submittedName>
</protein>
<comment type="caution">
    <text evidence="1">The sequence shown here is derived from an EMBL/GenBank/DDBJ whole genome shotgun (WGS) entry which is preliminary data.</text>
</comment>
<proteinExistence type="predicted"/>
<accession>A0A0F8YQ94</accession>
<name>A0A0F8YQ94_9ZZZZ</name>
<dbReference type="AlphaFoldDB" id="A0A0F8YQ94"/>
<reference evidence="1" key="1">
    <citation type="journal article" date="2015" name="Nature">
        <title>Complex archaea that bridge the gap between prokaryotes and eukaryotes.</title>
        <authorList>
            <person name="Spang A."/>
            <person name="Saw J.H."/>
            <person name="Jorgensen S.L."/>
            <person name="Zaremba-Niedzwiedzka K."/>
            <person name="Martijn J."/>
            <person name="Lind A.E."/>
            <person name="van Eijk R."/>
            <person name="Schleper C."/>
            <person name="Guy L."/>
            <person name="Ettema T.J."/>
        </authorList>
    </citation>
    <scope>NUCLEOTIDE SEQUENCE</scope>
</reference>
<organism evidence="1">
    <name type="scientific">marine sediment metagenome</name>
    <dbReference type="NCBI Taxonomy" id="412755"/>
    <lineage>
        <taxon>unclassified sequences</taxon>
        <taxon>metagenomes</taxon>
        <taxon>ecological metagenomes</taxon>
    </lineage>
</organism>